<organism evidence="1 2">
    <name type="scientific">Methylobacterium isbiliense</name>
    <dbReference type="NCBI Taxonomy" id="315478"/>
    <lineage>
        <taxon>Bacteria</taxon>
        <taxon>Pseudomonadati</taxon>
        <taxon>Pseudomonadota</taxon>
        <taxon>Alphaproteobacteria</taxon>
        <taxon>Hyphomicrobiales</taxon>
        <taxon>Methylobacteriaceae</taxon>
        <taxon>Methylobacterium</taxon>
    </lineage>
</organism>
<gene>
    <name evidence="1" type="ORF">GMJLKIPL_3211</name>
</gene>
<reference evidence="1" key="2">
    <citation type="submission" date="2021-08" db="EMBL/GenBank/DDBJ databases">
        <authorList>
            <person name="Tani A."/>
            <person name="Ola A."/>
            <person name="Ogura Y."/>
            <person name="Katsura K."/>
            <person name="Hayashi T."/>
        </authorList>
    </citation>
    <scope>NUCLEOTIDE SEQUENCE</scope>
    <source>
        <strain evidence="1">DSM 17168</strain>
    </source>
</reference>
<dbReference type="Proteomes" id="UP001055153">
    <property type="component" value="Unassembled WGS sequence"/>
</dbReference>
<dbReference type="InterPro" id="IPR021791">
    <property type="entry name" value="Phage_TAC_11"/>
</dbReference>
<comment type="caution">
    <text evidence="1">The sequence shown here is derived from an EMBL/GenBank/DDBJ whole genome shotgun (WGS) entry which is preliminary data.</text>
</comment>
<dbReference type="EMBL" id="BPQQ01000036">
    <property type="protein sequence ID" value="GJE01281.1"/>
    <property type="molecule type" value="Genomic_DNA"/>
</dbReference>
<sequence length="199" mass="20916">MSRDGHVDLDFAGAARRFRLGLGDLETLQEATGLGPGDLLHRLHAGRAYRFADVREVLRAALIGGGAGVGEAHALTAGLDRMPCLTVIATATLALAAGLDGAEDERVGDLARGEPAPGRPDGRMAFAPFYEAAAAMGLAVADLRAMSLWQFAAYLDGFNRARGAEAQTPTTPAPMTQAEADGLWDWIRSETGDRDGDRA</sequence>
<protein>
    <submittedName>
        <fullName evidence="1">Uncharacterized protein</fullName>
    </submittedName>
</protein>
<dbReference type="RefSeq" id="WP_238236094.1">
    <property type="nucleotide sequence ID" value="NZ_BPQQ01000036.1"/>
</dbReference>
<dbReference type="Pfam" id="PF11836">
    <property type="entry name" value="Phage_TAC_11"/>
    <property type="match status" value="1"/>
</dbReference>
<keyword evidence="2" id="KW-1185">Reference proteome</keyword>
<accession>A0ABQ4SHY9</accession>
<name>A0ABQ4SHY9_9HYPH</name>
<evidence type="ECO:0000313" key="1">
    <source>
        <dbReference type="EMBL" id="GJE01281.1"/>
    </source>
</evidence>
<evidence type="ECO:0000313" key="2">
    <source>
        <dbReference type="Proteomes" id="UP001055153"/>
    </source>
</evidence>
<reference evidence="1" key="1">
    <citation type="journal article" date="2021" name="Front. Microbiol.">
        <title>Comprehensive Comparative Genomics and Phenotyping of Methylobacterium Species.</title>
        <authorList>
            <person name="Alessa O."/>
            <person name="Ogura Y."/>
            <person name="Fujitani Y."/>
            <person name="Takami H."/>
            <person name="Hayashi T."/>
            <person name="Sahin N."/>
            <person name="Tani A."/>
        </authorList>
    </citation>
    <scope>NUCLEOTIDE SEQUENCE</scope>
    <source>
        <strain evidence="1">DSM 17168</strain>
    </source>
</reference>
<proteinExistence type="predicted"/>